<dbReference type="SUPFAM" id="SSF144052">
    <property type="entry name" value="Thermophilic metalloprotease-like"/>
    <property type="match status" value="1"/>
</dbReference>
<dbReference type="InterPro" id="IPR052170">
    <property type="entry name" value="M29_Exopeptidase"/>
</dbReference>
<protein>
    <recommendedName>
        <fullName evidence="4">Leucyl aminopeptidase (Aminopeptidase T)</fullName>
    </recommendedName>
</protein>
<dbReference type="OrthoDB" id="9803993at2"/>
<evidence type="ECO:0000313" key="3">
    <source>
        <dbReference type="Proteomes" id="UP000010808"/>
    </source>
</evidence>
<evidence type="ECO:0000313" key="2">
    <source>
        <dbReference type="EMBL" id="CCO23221.1"/>
    </source>
</evidence>
<reference evidence="2 3" key="1">
    <citation type="submission" date="2012-10" db="EMBL/GenBank/DDBJ databases">
        <authorList>
            <person name="Genoscope - CEA"/>
        </authorList>
    </citation>
    <scope>NUCLEOTIDE SEQUENCE [LARGE SCALE GENOMIC DNA]</scope>
    <source>
        <strain evidence="3">AM13 / DSM 14728</strain>
    </source>
</reference>
<gene>
    <name evidence="2" type="ORF">DESAM_20934</name>
</gene>
<dbReference type="PANTHER" id="PTHR34448:SF1">
    <property type="entry name" value="BLL6088 PROTEIN"/>
    <property type="match status" value="1"/>
</dbReference>
<dbReference type="Pfam" id="PF26233">
    <property type="entry name" value="NicX"/>
    <property type="match status" value="1"/>
</dbReference>
<evidence type="ECO:0000256" key="1">
    <source>
        <dbReference type="ARBA" id="ARBA00022723"/>
    </source>
</evidence>
<evidence type="ECO:0008006" key="4">
    <source>
        <dbReference type="Google" id="ProtNLM"/>
    </source>
</evidence>
<keyword evidence="3" id="KW-1185">Reference proteome</keyword>
<dbReference type="Proteomes" id="UP000010808">
    <property type="component" value="Chromosome"/>
</dbReference>
<dbReference type="HOGENOM" id="CLU_062630_0_0_7"/>
<dbReference type="RefSeq" id="WP_015335826.1">
    <property type="nucleotide sequence ID" value="NC_020055.1"/>
</dbReference>
<accession>L0RCC2</accession>
<keyword evidence="1" id="KW-0479">Metal-binding</keyword>
<proteinExistence type="predicted"/>
<dbReference type="PANTHER" id="PTHR34448">
    <property type="entry name" value="AMINOPEPTIDASE"/>
    <property type="match status" value="1"/>
</dbReference>
<dbReference type="GO" id="GO:0046872">
    <property type="term" value="F:metal ion binding"/>
    <property type="evidence" value="ECO:0007669"/>
    <property type="project" value="UniProtKB-KW"/>
</dbReference>
<dbReference type="STRING" id="1121451.DESAM_20934"/>
<dbReference type="EMBL" id="FO203522">
    <property type="protein sequence ID" value="CCO23221.1"/>
    <property type="molecule type" value="Genomic_DNA"/>
</dbReference>
<organism evidence="2 3">
    <name type="scientific">Maridesulfovibrio hydrothermalis AM13 = DSM 14728</name>
    <dbReference type="NCBI Taxonomy" id="1121451"/>
    <lineage>
        <taxon>Bacteria</taxon>
        <taxon>Pseudomonadati</taxon>
        <taxon>Thermodesulfobacteriota</taxon>
        <taxon>Desulfovibrionia</taxon>
        <taxon>Desulfovibrionales</taxon>
        <taxon>Desulfovibrionaceae</taxon>
        <taxon>Maridesulfovibrio</taxon>
    </lineage>
</organism>
<sequence length="317" mass="34176">MDSIKNLLQNCAGLKSNEKVLIITDTETEKVGKAIAEESEKMAETNCISLPSMNMHGQEPTPEVADLMLKHDVVLGLTRKSLAHTKARFNATQNGSRFLSLPDYSLELLNHKALSFNFRLLAEEANRFAIALTKAEKCKVTTSKGTDISFNLKSRVANSCPGFACNPGELASPPDSEVNIAPLESETNGVIVVDGSIPCDEIGTLNSPITITITDGYISNFEGEKSDVLRKLFKDTGHQSSKILGELGFGLNPNADLCGIMLVDEGCRGTVHFGFGSNNTIGGKNYAPIHLDMVIKSPTVILDTIIIVKNGNIIELP</sequence>
<dbReference type="PATRIC" id="fig|1121451.3.peg.1204"/>
<dbReference type="AlphaFoldDB" id="L0RCC2"/>
<dbReference type="InterPro" id="IPR058739">
    <property type="entry name" value="NicX"/>
</dbReference>
<name>L0RCC2_9BACT</name>
<dbReference type="KEGG" id="dhy:DESAM_20934"/>
<dbReference type="eggNOG" id="COG2309">
    <property type="taxonomic scope" value="Bacteria"/>
</dbReference>